<dbReference type="InterPro" id="IPR050807">
    <property type="entry name" value="TransReg_Diox_bact_type"/>
</dbReference>
<evidence type="ECO:0000313" key="3">
    <source>
        <dbReference type="EMBL" id="GAA2150999.1"/>
    </source>
</evidence>
<dbReference type="Pfam" id="PF01381">
    <property type="entry name" value="HTH_3"/>
    <property type="match status" value="1"/>
</dbReference>
<evidence type="ECO:0000259" key="2">
    <source>
        <dbReference type="PROSITE" id="PS50943"/>
    </source>
</evidence>
<dbReference type="Gene3D" id="2.60.120.10">
    <property type="entry name" value="Jelly Rolls"/>
    <property type="match status" value="1"/>
</dbReference>
<keyword evidence="1" id="KW-0238">DNA-binding</keyword>
<accession>A0ABP5LNX9</accession>
<dbReference type="InterPro" id="IPR011051">
    <property type="entry name" value="RmlC_Cupin_sf"/>
</dbReference>
<evidence type="ECO:0000256" key="1">
    <source>
        <dbReference type="ARBA" id="ARBA00023125"/>
    </source>
</evidence>
<organism evidence="3 4">
    <name type="scientific">Kitasatospora kazusensis</name>
    <dbReference type="NCBI Taxonomy" id="407974"/>
    <lineage>
        <taxon>Bacteria</taxon>
        <taxon>Bacillati</taxon>
        <taxon>Actinomycetota</taxon>
        <taxon>Actinomycetes</taxon>
        <taxon>Kitasatosporales</taxon>
        <taxon>Streptomycetaceae</taxon>
        <taxon>Kitasatospora</taxon>
    </lineage>
</organism>
<feature type="domain" description="HTH cro/C1-type" evidence="2">
    <location>
        <begin position="5"/>
        <end position="59"/>
    </location>
</feature>
<dbReference type="EMBL" id="BAAANT010000030">
    <property type="protein sequence ID" value="GAA2150999.1"/>
    <property type="molecule type" value="Genomic_DNA"/>
</dbReference>
<dbReference type="SUPFAM" id="SSF47413">
    <property type="entry name" value="lambda repressor-like DNA-binding domains"/>
    <property type="match status" value="1"/>
</dbReference>
<dbReference type="CDD" id="cd00093">
    <property type="entry name" value="HTH_XRE"/>
    <property type="match status" value="1"/>
</dbReference>
<dbReference type="Proteomes" id="UP001422759">
    <property type="component" value="Unassembled WGS sequence"/>
</dbReference>
<dbReference type="PANTHER" id="PTHR46797:SF1">
    <property type="entry name" value="METHYLPHOSPHONATE SYNTHASE"/>
    <property type="match status" value="1"/>
</dbReference>
<dbReference type="InterPro" id="IPR014710">
    <property type="entry name" value="RmlC-like_jellyroll"/>
</dbReference>
<proteinExistence type="predicted"/>
<keyword evidence="4" id="KW-1185">Reference proteome</keyword>
<comment type="caution">
    <text evidence="3">The sequence shown here is derived from an EMBL/GenBank/DDBJ whole genome shotgun (WGS) entry which is preliminary data.</text>
</comment>
<dbReference type="SMART" id="SM00530">
    <property type="entry name" value="HTH_XRE"/>
    <property type="match status" value="1"/>
</dbReference>
<dbReference type="Pfam" id="PF07883">
    <property type="entry name" value="Cupin_2"/>
    <property type="match status" value="1"/>
</dbReference>
<dbReference type="RefSeq" id="WP_344467813.1">
    <property type="nucleotide sequence ID" value="NZ_BAAANT010000030.1"/>
</dbReference>
<name>A0ABP5LNX9_9ACTN</name>
<gene>
    <name evidence="3" type="ORF">GCM10009760_45930</name>
</gene>
<dbReference type="CDD" id="cd02209">
    <property type="entry name" value="cupin_XRE_C"/>
    <property type="match status" value="1"/>
</dbReference>
<dbReference type="PROSITE" id="PS50943">
    <property type="entry name" value="HTH_CROC1"/>
    <property type="match status" value="1"/>
</dbReference>
<reference evidence="4" key="1">
    <citation type="journal article" date="2019" name="Int. J. Syst. Evol. Microbiol.">
        <title>The Global Catalogue of Microorganisms (GCM) 10K type strain sequencing project: providing services to taxonomists for standard genome sequencing and annotation.</title>
        <authorList>
            <consortium name="The Broad Institute Genomics Platform"/>
            <consortium name="The Broad Institute Genome Sequencing Center for Infectious Disease"/>
            <person name="Wu L."/>
            <person name="Ma J."/>
        </authorList>
    </citation>
    <scope>NUCLEOTIDE SEQUENCE [LARGE SCALE GENOMIC DNA]</scope>
    <source>
        <strain evidence="4">JCM 14560</strain>
    </source>
</reference>
<evidence type="ECO:0000313" key="4">
    <source>
        <dbReference type="Proteomes" id="UP001422759"/>
    </source>
</evidence>
<dbReference type="SUPFAM" id="SSF51182">
    <property type="entry name" value="RmlC-like cupins"/>
    <property type="match status" value="1"/>
</dbReference>
<sequence length="191" mass="20788">MTSRLRVLRRQNRLSLEALAAQAGVTKSYLSKVERGVSVPSISTALRLAHALRVDVGRLFSDEVEPELVTVVRAGERTPFTAGAAPGAAHYEGIATGLSGKRMVPFMMYPTADPADAPFKSHAGEEFFFVHAGRVELEFPERRIPLGPGDSVYFNSELPHRSRRLGEDPAAVLIVIHDAPAQPTDHVPELP</sequence>
<dbReference type="InterPro" id="IPR001387">
    <property type="entry name" value="Cro/C1-type_HTH"/>
</dbReference>
<protein>
    <submittedName>
        <fullName evidence="3">XRE family transcriptional regulator</fullName>
    </submittedName>
</protein>
<dbReference type="Gene3D" id="1.10.260.40">
    <property type="entry name" value="lambda repressor-like DNA-binding domains"/>
    <property type="match status" value="1"/>
</dbReference>
<dbReference type="PANTHER" id="PTHR46797">
    <property type="entry name" value="HTH-TYPE TRANSCRIPTIONAL REGULATOR"/>
    <property type="match status" value="1"/>
</dbReference>
<dbReference type="InterPro" id="IPR013096">
    <property type="entry name" value="Cupin_2"/>
</dbReference>
<dbReference type="InterPro" id="IPR010982">
    <property type="entry name" value="Lambda_DNA-bd_dom_sf"/>
</dbReference>